<sequence length="319" mass="34609">MSPLLLARIAQQGGVLSRRDVVELGHHDQDLQSWLRAGLAIQASRGAYYLSPDREPGWAELTSFERAEEHERRRAAALLTVLPRPLVASHSTALLLHGIPRLLPDGAPTVCHVMTTRRTVTSRRKGVRVHAHVAGTQLYASEPRRVSVADAIAQTGCLGGLHAAVAAADAALRAERVERATLEAALRRVSGQPGATGLVAAVELADSRSESPGESWLRLVCRAADIAVTPQVSLGDERGPFARVDLLVDGTNVVLEFDGLGKYTRDPEALRTEKVREQRLHRAGFVVVRVTWGDFRDIPALVARIRAAIARDEASRRSS</sequence>
<evidence type="ECO:0000313" key="1">
    <source>
        <dbReference type="EMBL" id="TQL34939.1"/>
    </source>
</evidence>
<name>A0A542XGI5_9MICO</name>
<dbReference type="EMBL" id="VFOK01000001">
    <property type="protein sequence ID" value="TQL34939.1"/>
    <property type="molecule type" value="Genomic_DNA"/>
</dbReference>
<organism evidence="1 2">
    <name type="scientific">Barrientosiimonas humi</name>
    <dbReference type="NCBI Taxonomy" id="999931"/>
    <lineage>
        <taxon>Bacteria</taxon>
        <taxon>Bacillati</taxon>
        <taxon>Actinomycetota</taxon>
        <taxon>Actinomycetes</taxon>
        <taxon>Micrococcales</taxon>
        <taxon>Dermacoccaceae</taxon>
        <taxon>Barrientosiimonas</taxon>
    </lineage>
</organism>
<dbReference type="AlphaFoldDB" id="A0A542XGI5"/>
<accession>A0A542XGI5</accession>
<reference evidence="1 2" key="1">
    <citation type="submission" date="2019-06" db="EMBL/GenBank/DDBJ databases">
        <title>Sequencing the genomes of 1000 actinobacteria strains.</title>
        <authorList>
            <person name="Klenk H.-P."/>
        </authorList>
    </citation>
    <scope>NUCLEOTIDE SEQUENCE [LARGE SCALE GENOMIC DNA]</scope>
    <source>
        <strain evidence="1 2">DSM 24617</strain>
    </source>
</reference>
<keyword evidence="2" id="KW-1185">Reference proteome</keyword>
<dbReference type="Proteomes" id="UP000318336">
    <property type="component" value="Unassembled WGS sequence"/>
</dbReference>
<proteinExistence type="predicted"/>
<protein>
    <submittedName>
        <fullName evidence="1">Uncharacterized protein</fullName>
    </submittedName>
</protein>
<comment type="caution">
    <text evidence="1">The sequence shown here is derived from an EMBL/GenBank/DDBJ whole genome shotgun (WGS) entry which is preliminary data.</text>
</comment>
<evidence type="ECO:0000313" key="2">
    <source>
        <dbReference type="Proteomes" id="UP000318336"/>
    </source>
</evidence>
<gene>
    <name evidence="1" type="ORF">FB554_3122</name>
</gene>